<accession>A0ABW0KX75</accession>
<protein>
    <submittedName>
        <fullName evidence="2">Transposase</fullName>
    </submittedName>
</protein>
<name>A0ABW0KX75_9BACT</name>
<sequence length="378" mass="42803">MKAAQISDSQSLPLEEQLVGVNAKTGLFPGARSWSGGRLRILGRGALESYCYHVMSRTCGGEVLFDEVEKEALRRVIWRMAEFSGIKVVTYCVMGNHFHLLAEVPHRQTWLQRFEGPQGEARLFEHLSILYSKAYLGLLRDELADFRARGMAVLAEQRVEALKKRFCDLSLFVKEIKERFSRWFNKRRGRRGTLWMDRFKSVLVEGKGEALRTMAAYIDLNPVRAGLVKDPKEYRWCGYAEALGGSRRAQRGLCKAQGKPVDGWRSAGAAEAYRCLLHAEGREVKDAQNERVVRRGVSVERAREVLAEKGKLSAAELVRLRVRYFTDGVVLGSREFVEGVFDAQRECFGPRRKSGARRMAECAEAFYTLRQLKAGAVG</sequence>
<organism evidence="2 3">
    <name type="scientific">Prosthecobacter fluviatilis</name>
    <dbReference type="NCBI Taxonomy" id="445931"/>
    <lineage>
        <taxon>Bacteria</taxon>
        <taxon>Pseudomonadati</taxon>
        <taxon>Verrucomicrobiota</taxon>
        <taxon>Verrucomicrobiia</taxon>
        <taxon>Verrucomicrobiales</taxon>
        <taxon>Verrucomicrobiaceae</taxon>
        <taxon>Prosthecobacter</taxon>
    </lineage>
</organism>
<dbReference type="PANTHER" id="PTHR34322:SF2">
    <property type="entry name" value="TRANSPOSASE IS200-LIKE DOMAIN-CONTAINING PROTEIN"/>
    <property type="match status" value="1"/>
</dbReference>
<keyword evidence="3" id="KW-1185">Reference proteome</keyword>
<evidence type="ECO:0000313" key="2">
    <source>
        <dbReference type="EMBL" id="MFC5458150.1"/>
    </source>
</evidence>
<reference evidence="3" key="1">
    <citation type="journal article" date="2019" name="Int. J. Syst. Evol. Microbiol.">
        <title>The Global Catalogue of Microorganisms (GCM) 10K type strain sequencing project: providing services to taxonomists for standard genome sequencing and annotation.</title>
        <authorList>
            <consortium name="The Broad Institute Genomics Platform"/>
            <consortium name="The Broad Institute Genome Sequencing Center for Infectious Disease"/>
            <person name="Wu L."/>
            <person name="Ma J."/>
        </authorList>
    </citation>
    <scope>NUCLEOTIDE SEQUENCE [LARGE SCALE GENOMIC DNA]</scope>
    <source>
        <strain evidence="3">CGMCC 4.1469</strain>
    </source>
</reference>
<dbReference type="InterPro" id="IPR036515">
    <property type="entry name" value="Transposase_17_sf"/>
</dbReference>
<dbReference type="RefSeq" id="WP_377172196.1">
    <property type="nucleotide sequence ID" value="NZ_JBHSMQ010000017.1"/>
</dbReference>
<gene>
    <name evidence="2" type="ORF">ACFQDI_24990</name>
</gene>
<feature type="domain" description="Transposase IS200-like" evidence="1">
    <location>
        <begin position="47"/>
        <end position="221"/>
    </location>
</feature>
<dbReference type="SMART" id="SM01321">
    <property type="entry name" value="Y1_Tnp"/>
    <property type="match status" value="1"/>
</dbReference>
<comment type="caution">
    <text evidence="2">The sequence shown here is derived from an EMBL/GenBank/DDBJ whole genome shotgun (WGS) entry which is preliminary data.</text>
</comment>
<dbReference type="Gene3D" id="3.30.70.1290">
    <property type="entry name" value="Transposase IS200-like"/>
    <property type="match status" value="1"/>
</dbReference>
<evidence type="ECO:0000259" key="1">
    <source>
        <dbReference type="SMART" id="SM01321"/>
    </source>
</evidence>
<evidence type="ECO:0000313" key="3">
    <source>
        <dbReference type="Proteomes" id="UP001596052"/>
    </source>
</evidence>
<dbReference type="Proteomes" id="UP001596052">
    <property type="component" value="Unassembled WGS sequence"/>
</dbReference>
<dbReference type="SUPFAM" id="SSF143422">
    <property type="entry name" value="Transposase IS200-like"/>
    <property type="match status" value="1"/>
</dbReference>
<proteinExistence type="predicted"/>
<dbReference type="EMBL" id="JBHSMQ010000017">
    <property type="protein sequence ID" value="MFC5458150.1"/>
    <property type="molecule type" value="Genomic_DNA"/>
</dbReference>
<dbReference type="PANTHER" id="PTHR34322">
    <property type="entry name" value="TRANSPOSASE, Y1_TNP DOMAIN-CONTAINING"/>
    <property type="match status" value="1"/>
</dbReference>
<dbReference type="InterPro" id="IPR002686">
    <property type="entry name" value="Transposase_17"/>
</dbReference>
<dbReference type="Pfam" id="PF01797">
    <property type="entry name" value="Y1_Tnp"/>
    <property type="match status" value="1"/>
</dbReference>